<sequence length="174" mass="19674">MSTHSKGNKLVSSEGLKYVPPPLRQETKRGRNSPWMRDKKGKKAKGKLDAPVKKKDGKPKVLNKDVSYMEWNCSYKVSNLKEHSLKFHHDHSHNKGVDAYLVNDTSKWKIVRKGMAPARTSTFTTAGSTAGNPNQPLNDIYFDTECRNNAGKLAVRSLLCERSLKFPEAIQEKF</sequence>
<keyword evidence="3" id="KW-1185">Reference proteome</keyword>
<feature type="region of interest" description="Disordered" evidence="1">
    <location>
        <begin position="1"/>
        <end position="59"/>
    </location>
</feature>
<evidence type="ECO:0000313" key="2">
    <source>
        <dbReference type="EMBL" id="MED6136345.1"/>
    </source>
</evidence>
<dbReference type="EMBL" id="JASCZI010060843">
    <property type="protein sequence ID" value="MED6136345.1"/>
    <property type="molecule type" value="Genomic_DNA"/>
</dbReference>
<protein>
    <submittedName>
        <fullName evidence="2">Uncharacterized protein</fullName>
    </submittedName>
</protein>
<accession>A0ABU6SIW4</accession>
<reference evidence="2 3" key="1">
    <citation type="journal article" date="2023" name="Plants (Basel)">
        <title>Bridging the Gap: Combining Genomics and Transcriptomics Approaches to Understand Stylosanthes scabra, an Orphan Legume from the Brazilian Caatinga.</title>
        <authorList>
            <person name="Ferreira-Neto J.R.C."/>
            <person name="da Silva M.D."/>
            <person name="Binneck E."/>
            <person name="de Melo N.F."/>
            <person name="da Silva R.H."/>
            <person name="de Melo A.L.T.M."/>
            <person name="Pandolfi V."/>
            <person name="Bustamante F.O."/>
            <person name="Brasileiro-Vidal A.C."/>
            <person name="Benko-Iseppon A.M."/>
        </authorList>
    </citation>
    <scope>NUCLEOTIDE SEQUENCE [LARGE SCALE GENOMIC DNA]</scope>
    <source>
        <tissue evidence="2">Leaves</tissue>
    </source>
</reference>
<name>A0ABU6SIW4_9FABA</name>
<dbReference type="Proteomes" id="UP001341840">
    <property type="component" value="Unassembled WGS sequence"/>
</dbReference>
<organism evidence="2 3">
    <name type="scientific">Stylosanthes scabra</name>
    <dbReference type="NCBI Taxonomy" id="79078"/>
    <lineage>
        <taxon>Eukaryota</taxon>
        <taxon>Viridiplantae</taxon>
        <taxon>Streptophyta</taxon>
        <taxon>Embryophyta</taxon>
        <taxon>Tracheophyta</taxon>
        <taxon>Spermatophyta</taxon>
        <taxon>Magnoliopsida</taxon>
        <taxon>eudicotyledons</taxon>
        <taxon>Gunneridae</taxon>
        <taxon>Pentapetalae</taxon>
        <taxon>rosids</taxon>
        <taxon>fabids</taxon>
        <taxon>Fabales</taxon>
        <taxon>Fabaceae</taxon>
        <taxon>Papilionoideae</taxon>
        <taxon>50 kb inversion clade</taxon>
        <taxon>dalbergioids sensu lato</taxon>
        <taxon>Dalbergieae</taxon>
        <taxon>Pterocarpus clade</taxon>
        <taxon>Stylosanthes</taxon>
    </lineage>
</organism>
<evidence type="ECO:0000313" key="3">
    <source>
        <dbReference type="Proteomes" id="UP001341840"/>
    </source>
</evidence>
<feature type="compositionally biased region" description="Basic and acidic residues" evidence="1">
    <location>
        <begin position="46"/>
        <end position="59"/>
    </location>
</feature>
<comment type="caution">
    <text evidence="2">The sequence shown here is derived from an EMBL/GenBank/DDBJ whole genome shotgun (WGS) entry which is preliminary data.</text>
</comment>
<proteinExistence type="predicted"/>
<gene>
    <name evidence="2" type="ORF">PIB30_055213</name>
</gene>
<evidence type="ECO:0000256" key="1">
    <source>
        <dbReference type="SAM" id="MobiDB-lite"/>
    </source>
</evidence>